<name>A0A839ELN4_9HYPH</name>
<sequence>MTIPTHNKTNATDSAGWFDSHAITHTGRVRPVNEDRFLSKPLNGIWLVADGMGGHSHGDVAASMITQAAGRVGHHAVHEAKLQEFREQIFTVNQDIRNLAREHGLGVMGSTLVALLVTGQQFSVAWSGDSRLYLNRGNRMTQLSRDHTEVQQMLDNGALDPAAAASFKRKNVILHAIGVREAPHLDLLSGELKDGDTFILCSDGLTAHLSALDIQDIVLSQEPEAACHSLIDSALERGGSDNVTVVVVNYRLAPVHDGRS</sequence>
<comment type="caution">
    <text evidence="2">The sequence shown here is derived from an EMBL/GenBank/DDBJ whole genome shotgun (WGS) entry which is preliminary data.</text>
</comment>
<keyword evidence="2" id="KW-0378">Hydrolase</keyword>
<dbReference type="AlphaFoldDB" id="A0A839ELN4"/>
<dbReference type="Pfam" id="PF13672">
    <property type="entry name" value="PP2C_2"/>
    <property type="match status" value="1"/>
</dbReference>
<dbReference type="InterPro" id="IPR001932">
    <property type="entry name" value="PPM-type_phosphatase-like_dom"/>
</dbReference>
<dbReference type="PANTHER" id="PTHR47992">
    <property type="entry name" value="PROTEIN PHOSPHATASE"/>
    <property type="match status" value="1"/>
</dbReference>
<dbReference type="EC" id="3.1.3.16" evidence="2"/>
<dbReference type="EMBL" id="JACGXN010000005">
    <property type="protein sequence ID" value="MBA8879739.1"/>
    <property type="molecule type" value="Genomic_DNA"/>
</dbReference>
<proteinExistence type="predicted"/>
<dbReference type="InterPro" id="IPR015655">
    <property type="entry name" value="PP2C"/>
</dbReference>
<dbReference type="Gene3D" id="3.60.40.10">
    <property type="entry name" value="PPM-type phosphatase domain"/>
    <property type="match status" value="1"/>
</dbReference>
<dbReference type="CDD" id="cd00143">
    <property type="entry name" value="PP2Cc"/>
    <property type="match status" value="1"/>
</dbReference>
<gene>
    <name evidence="2" type="ORF">FHW16_003458</name>
</gene>
<dbReference type="RefSeq" id="WP_182550381.1">
    <property type="nucleotide sequence ID" value="NZ_JACGXN010000005.1"/>
</dbReference>
<dbReference type="SMART" id="SM00331">
    <property type="entry name" value="PP2C_SIG"/>
    <property type="match status" value="1"/>
</dbReference>
<reference evidence="2 3" key="1">
    <citation type="submission" date="2020-07" db="EMBL/GenBank/DDBJ databases">
        <title>Genomic Encyclopedia of Type Strains, Phase IV (KMG-V): Genome sequencing to study the core and pangenomes of soil and plant-associated prokaryotes.</title>
        <authorList>
            <person name="Whitman W."/>
        </authorList>
    </citation>
    <scope>NUCLEOTIDE SEQUENCE [LARGE SCALE GENOMIC DNA]</scope>
    <source>
        <strain evidence="2 3">AN3</strain>
    </source>
</reference>
<dbReference type="PROSITE" id="PS51746">
    <property type="entry name" value="PPM_2"/>
    <property type="match status" value="1"/>
</dbReference>
<dbReference type="SUPFAM" id="SSF81606">
    <property type="entry name" value="PP2C-like"/>
    <property type="match status" value="1"/>
</dbReference>
<protein>
    <submittedName>
        <fullName evidence="2">Protein phosphatase</fullName>
        <ecNumber evidence="2">3.1.3.16</ecNumber>
    </submittedName>
</protein>
<feature type="domain" description="PPM-type phosphatase" evidence="1">
    <location>
        <begin position="20"/>
        <end position="250"/>
    </location>
</feature>
<evidence type="ECO:0000259" key="1">
    <source>
        <dbReference type="PROSITE" id="PS51746"/>
    </source>
</evidence>
<dbReference type="SMART" id="SM00332">
    <property type="entry name" value="PP2Cc"/>
    <property type="match status" value="1"/>
</dbReference>
<keyword evidence="3" id="KW-1185">Reference proteome</keyword>
<organism evidence="2 3">
    <name type="scientific">Phyllobacterium myrsinacearum</name>
    <dbReference type="NCBI Taxonomy" id="28101"/>
    <lineage>
        <taxon>Bacteria</taxon>
        <taxon>Pseudomonadati</taxon>
        <taxon>Pseudomonadota</taxon>
        <taxon>Alphaproteobacteria</taxon>
        <taxon>Hyphomicrobiales</taxon>
        <taxon>Phyllobacteriaceae</taxon>
        <taxon>Phyllobacterium</taxon>
    </lineage>
</organism>
<dbReference type="Proteomes" id="UP000549052">
    <property type="component" value="Unassembled WGS sequence"/>
</dbReference>
<dbReference type="GO" id="GO:0004722">
    <property type="term" value="F:protein serine/threonine phosphatase activity"/>
    <property type="evidence" value="ECO:0007669"/>
    <property type="project" value="UniProtKB-EC"/>
</dbReference>
<dbReference type="InterPro" id="IPR036457">
    <property type="entry name" value="PPM-type-like_dom_sf"/>
</dbReference>
<evidence type="ECO:0000313" key="3">
    <source>
        <dbReference type="Proteomes" id="UP000549052"/>
    </source>
</evidence>
<accession>A0A839ELN4</accession>
<evidence type="ECO:0000313" key="2">
    <source>
        <dbReference type="EMBL" id="MBA8879739.1"/>
    </source>
</evidence>